<evidence type="ECO:0000256" key="7">
    <source>
        <dbReference type="ARBA" id="ARBA00023136"/>
    </source>
</evidence>
<dbReference type="HAMAP" id="MF_00154">
    <property type="entry name" value="CyoE_CtaB"/>
    <property type="match status" value="1"/>
</dbReference>
<dbReference type="KEGG" id="pcea:J3359_12410"/>
<dbReference type="InterPro" id="IPR030470">
    <property type="entry name" value="UbiA_prenylTrfase_CS"/>
</dbReference>
<dbReference type="CDD" id="cd13957">
    <property type="entry name" value="PT_UbiA_Cox10"/>
    <property type="match status" value="1"/>
</dbReference>
<feature type="transmembrane region" description="Helical" evidence="9">
    <location>
        <begin position="146"/>
        <end position="165"/>
    </location>
</feature>
<feature type="transmembrane region" description="Helical" evidence="9">
    <location>
        <begin position="94"/>
        <end position="115"/>
    </location>
</feature>
<organism evidence="10 11">
    <name type="scientific">Polaribacter cellanae</name>
    <dbReference type="NCBI Taxonomy" id="2818493"/>
    <lineage>
        <taxon>Bacteria</taxon>
        <taxon>Pseudomonadati</taxon>
        <taxon>Bacteroidota</taxon>
        <taxon>Flavobacteriia</taxon>
        <taxon>Flavobacteriales</taxon>
        <taxon>Flavobacteriaceae</taxon>
    </lineage>
</organism>
<keyword evidence="11" id="KW-1185">Reference proteome</keyword>
<feature type="transmembrane region" description="Helical" evidence="9">
    <location>
        <begin position="242"/>
        <end position="264"/>
    </location>
</feature>
<gene>
    <name evidence="10" type="primary">cyoE</name>
    <name evidence="9" type="synonym">ctaB</name>
    <name evidence="10" type="ORF">J3359_12410</name>
</gene>
<dbReference type="PROSITE" id="PS00943">
    <property type="entry name" value="UBIA"/>
    <property type="match status" value="1"/>
</dbReference>
<evidence type="ECO:0000256" key="4">
    <source>
        <dbReference type="ARBA" id="ARBA00022692"/>
    </source>
</evidence>
<feature type="transmembrane region" description="Helical" evidence="9">
    <location>
        <begin position="171"/>
        <end position="194"/>
    </location>
</feature>
<dbReference type="Gene3D" id="1.10.357.140">
    <property type="entry name" value="UbiA prenyltransferase"/>
    <property type="match status" value="1"/>
</dbReference>
<feature type="transmembrane region" description="Helical" evidence="9">
    <location>
        <begin position="121"/>
        <end position="139"/>
    </location>
</feature>
<dbReference type="InterPro" id="IPR000537">
    <property type="entry name" value="UbiA_prenyltransferase"/>
</dbReference>
<protein>
    <recommendedName>
        <fullName evidence="9">Protoheme IX farnesyltransferase</fullName>
        <ecNumber evidence="9">2.5.1.141</ecNumber>
    </recommendedName>
    <alternativeName>
        <fullName evidence="9">Heme B farnesyltransferase</fullName>
    </alternativeName>
    <alternativeName>
        <fullName evidence="9">Heme O synthase</fullName>
    </alternativeName>
</protein>
<dbReference type="InterPro" id="IPR044878">
    <property type="entry name" value="UbiA_sf"/>
</dbReference>
<evidence type="ECO:0000256" key="6">
    <source>
        <dbReference type="ARBA" id="ARBA00023133"/>
    </source>
</evidence>
<dbReference type="Pfam" id="PF01040">
    <property type="entry name" value="UbiA"/>
    <property type="match status" value="1"/>
</dbReference>
<evidence type="ECO:0000256" key="1">
    <source>
        <dbReference type="ARBA" id="ARBA00004141"/>
    </source>
</evidence>
<evidence type="ECO:0000256" key="9">
    <source>
        <dbReference type="HAMAP-Rule" id="MF_00154"/>
    </source>
</evidence>
<feature type="transmembrane region" description="Helical" evidence="9">
    <location>
        <begin position="23"/>
        <end position="43"/>
    </location>
</feature>
<dbReference type="GO" id="GO:0008495">
    <property type="term" value="F:protoheme IX farnesyltransferase activity"/>
    <property type="evidence" value="ECO:0007669"/>
    <property type="project" value="UniProtKB-UniRule"/>
</dbReference>
<keyword evidence="3 9" id="KW-0808">Transferase</keyword>
<evidence type="ECO:0000256" key="5">
    <source>
        <dbReference type="ARBA" id="ARBA00022989"/>
    </source>
</evidence>
<reference evidence="10 11" key="1">
    <citation type="submission" date="2021-03" db="EMBL/GenBank/DDBJ databases">
        <title>Complete genome of Polaribacter_sp.SM13.</title>
        <authorList>
            <person name="Jeong S.W."/>
            <person name="Bae J.W."/>
        </authorList>
    </citation>
    <scope>NUCLEOTIDE SEQUENCE [LARGE SCALE GENOMIC DNA]</scope>
    <source>
        <strain evidence="10 11">SM13</strain>
    </source>
</reference>
<keyword evidence="2 9" id="KW-1003">Cell membrane</keyword>
<evidence type="ECO:0000256" key="2">
    <source>
        <dbReference type="ARBA" id="ARBA00022475"/>
    </source>
</evidence>
<dbReference type="GO" id="GO:0005886">
    <property type="term" value="C:plasma membrane"/>
    <property type="evidence" value="ECO:0007669"/>
    <property type="project" value="UniProtKB-SubCell"/>
</dbReference>
<dbReference type="PANTHER" id="PTHR43448:SF2">
    <property type="entry name" value="PROTOHEME IX FARNESYLTRANSFERASE, MITOCHONDRIAL"/>
    <property type="match status" value="1"/>
</dbReference>
<evidence type="ECO:0000313" key="10">
    <source>
        <dbReference type="EMBL" id="QTE21620.1"/>
    </source>
</evidence>
<comment type="similarity">
    <text evidence="9">Belongs to the UbiA prenyltransferase family. Protoheme IX farnesyltransferase subfamily.</text>
</comment>
<dbReference type="RefSeq" id="WP_208077173.1">
    <property type="nucleotide sequence ID" value="NZ_CP071869.1"/>
</dbReference>
<sequence length="300" mass="33413">MNTTVISDNKTAMQTILSDFKQLTKVGLSLSVVFSSVAGYLLAAEVVSFFTLFLLALGGFFMVGASNAFNQIIEKDTDAIMKRTQNRPLPTGRMSVNTALIVAITFTILGIAILYSINPKSALFGAISIFLYTSVYTPLKAVTPLAVFVGAIPGAIPFMLGWVAATNNFGIEAGFLFMIQFFWQFPHFWAIGWLQYEEYKKAGFYMLPMNTKNKGAIKQIVFYTVIMILVSIAPVLRVSGEFYIYPATAVIVALFGIMMLYYGIRLYKTEQNIDARKLMLSSVLYITVVQIIYVVDKFLH</sequence>
<comment type="pathway">
    <text evidence="9">Porphyrin-containing compound metabolism; heme O biosynthesis; heme O from protoheme: step 1/1.</text>
</comment>
<evidence type="ECO:0000256" key="3">
    <source>
        <dbReference type="ARBA" id="ARBA00022679"/>
    </source>
</evidence>
<dbReference type="AlphaFoldDB" id="A0A975CN66"/>
<dbReference type="GO" id="GO:0048034">
    <property type="term" value="P:heme O biosynthetic process"/>
    <property type="evidence" value="ECO:0007669"/>
    <property type="project" value="UniProtKB-UniRule"/>
</dbReference>
<keyword evidence="5 9" id="KW-1133">Transmembrane helix</keyword>
<keyword evidence="7 9" id="KW-0472">Membrane</keyword>
<comment type="catalytic activity">
    <reaction evidence="8 9">
        <text>heme b + (2E,6E)-farnesyl diphosphate + H2O = Fe(II)-heme o + diphosphate</text>
        <dbReference type="Rhea" id="RHEA:28070"/>
        <dbReference type="ChEBI" id="CHEBI:15377"/>
        <dbReference type="ChEBI" id="CHEBI:33019"/>
        <dbReference type="ChEBI" id="CHEBI:60344"/>
        <dbReference type="ChEBI" id="CHEBI:60530"/>
        <dbReference type="ChEBI" id="CHEBI:175763"/>
        <dbReference type="EC" id="2.5.1.141"/>
    </reaction>
</comment>
<dbReference type="InterPro" id="IPR006369">
    <property type="entry name" value="Protohaem_IX_farnesylTrfase"/>
</dbReference>
<dbReference type="EMBL" id="CP071869">
    <property type="protein sequence ID" value="QTE21620.1"/>
    <property type="molecule type" value="Genomic_DNA"/>
</dbReference>
<feature type="transmembrane region" description="Helical" evidence="9">
    <location>
        <begin position="276"/>
        <end position="295"/>
    </location>
</feature>
<comment type="subcellular location">
    <subcellularLocation>
        <location evidence="9">Cell membrane</location>
        <topology evidence="9">Multi-pass membrane protein</topology>
    </subcellularLocation>
    <subcellularLocation>
        <location evidence="1">Membrane</location>
        <topology evidence="1">Multi-pass membrane protein</topology>
    </subcellularLocation>
</comment>
<comment type="miscellaneous">
    <text evidence="9">Carbon 2 of the heme B porphyrin ring is defined according to the Fischer nomenclature.</text>
</comment>
<evidence type="ECO:0000313" key="11">
    <source>
        <dbReference type="Proteomes" id="UP000663920"/>
    </source>
</evidence>
<dbReference type="GO" id="GO:0006784">
    <property type="term" value="P:heme A biosynthetic process"/>
    <property type="evidence" value="ECO:0007669"/>
    <property type="project" value="TreeGrafter"/>
</dbReference>
<accession>A0A975CN66</accession>
<dbReference type="NCBIfam" id="TIGR01473">
    <property type="entry name" value="cyoE_ctaB"/>
    <property type="match status" value="1"/>
</dbReference>
<dbReference type="PANTHER" id="PTHR43448">
    <property type="entry name" value="PROTOHEME IX FARNESYLTRANSFERASE, MITOCHONDRIAL"/>
    <property type="match status" value="1"/>
</dbReference>
<feature type="transmembrane region" description="Helical" evidence="9">
    <location>
        <begin position="49"/>
        <end position="73"/>
    </location>
</feature>
<name>A0A975CN66_9FLAO</name>
<feature type="transmembrane region" description="Helical" evidence="9">
    <location>
        <begin position="215"/>
        <end position="236"/>
    </location>
</feature>
<comment type="function">
    <text evidence="9">Converts heme B (protoheme IX) to heme O by substitution of the vinyl group on carbon 2 of heme B porphyrin ring with a hydroxyethyl farnesyl side group.</text>
</comment>
<evidence type="ECO:0000256" key="8">
    <source>
        <dbReference type="ARBA" id="ARBA00047690"/>
    </source>
</evidence>
<dbReference type="EC" id="2.5.1.141" evidence="9"/>
<keyword evidence="4 9" id="KW-0812">Transmembrane</keyword>
<dbReference type="Proteomes" id="UP000663920">
    <property type="component" value="Chromosome"/>
</dbReference>
<keyword evidence="6 9" id="KW-0350">Heme biosynthesis</keyword>
<proteinExistence type="inferred from homology"/>